<proteinExistence type="predicted"/>
<name>A0A845HVT6_9BURK</name>
<dbReference type="RefSeq" id="WP_161033601.1">
    <property type="nucleotide sequence ID" value="NZ_WWCL01000001.1"/>
</dbReference>
<organism evidence="1 2">
    <name type="scientific">Duganella fentianensis</name>
    <dbReference type="NCBI Taxonomy" id="2692177"/>
    <lineage>
        <taxon>Bacteria</taxon>
        <taxon>Pseudomonadati</taxon>
        <taxon>Pseudomonadota</taxon>
        <taxon>Betaproteobacteria</taxon>
        <taxon>Burkholderiales</taxon>
        <taxon>Oxalobacteraceae</taxon>
        <taxon>Telluria group</taxon>
        <taxon>Duganella</taxon>
    </lineage>
</organism>
<dbReference type="AlphaFoldDB" id="A0A845HVT6"/>
<gene>
    <name evidence="1" type="ORF">GTP23_01730</name>
</gene>
<protein>
    <submittedName>
        <fullName evidence="1">Uncharacterized protein</fullName>
    </submittedName>
</protein>
<dbReference type="Proteomes" id="UP000444316">
    <property type="component" value="Unassembled WGS sequence"/>
</dbReference>
<evidence type="ECO:0000313" key="1">
    <source>
        <dbReference type="EMBL" id="MYN43787.1"/>
    </source>
</evidence>
<evidence type="ECO:0000313" key="2">
    <source>
        <dbReference type="Proteomes" id="UP000444316"/>
    </source>
</evidence>
<reference evidence="1" key="1">
    <citation type="submission" date="2019-12" db="EMBL/GenBank/DDBJ databases">
        <title>Novel species isolated from a subtropical stream in China.</title>
        <authorList>
            <person name="Lu H."/>
        </authorList>
    </citation>
    <scope>NUCLEOTIDE SEQUENCE [LARGE SCALE GENOMIC DNA]</scope>
    <source>
        <strain evidence="1">FT93W</strain>
    </source>
</reference>
<keyword evidence="2" id="KW-1185">Reference proteome</keyword>
<sequence>MQLKIAVRSGIEVKWTGCKQNGPVFYGGPPPETGEWKLSINKLEDYLGTGLRKRSFGSSIETFVLGFDIAGLSAEVARLLAQCPVAEITA</sequence>
<comment type="caution">
    <text evidence="1">The sequence shown here is derived from an EMBL/GenBank/DDBJ whole genome shotgun (WGS) entry which is preliminary data.</text>
</comment>
<accession>A0A845HVT6</accession>
<dbReference type="EMBL" id="WWCL01000001">
    <property type="protein sequence ID" value="MYN43787.1"/>
    <property type="molecule type" value="Genomic_DNA"/>
</dbReference>